<dbReference type="Gene3D" id="2.40.128.20">
    <property type="match status" value="1"/>
</dbReference>
<keyword evidence="2" id="KW-1185">Reference proteome</keyword>
<dbReference type="AlphaFoldDB" id="A0A410DQU2"/>
<evidence type="ECO:0000313" key="2">
    <source>
        <dbReference type="Proteomes" id="UP000286268"/>
    </source>
</evidence>
<gene>
    <name evidence="1" type="ORF">C1I91_07040</name>
</gene>
<accession>A0A410DQU2</accession>
<proteinExistence type="predicted"/>
<sequence length="139" mass="15467">MRKKAIISIASSQVPADKDDLIEVVTPGEFFINENGYEAIYDETEISGMEGTKTKISITTDMLTLEREGTTATTMNFQKDNSSISLYNTPYGMLELRIDTRNLKIDMDECGGDVLIDYDLSISGQESHSTKLKINIKAN</sequence>
<dbReference type="RefSeq" id="WP_128212229.1">
    <property type="nucleotide sequence ID" value="NZ_CP025746.1"/>
</dbReference>
<dbReference type="EMBL" id="CP025746">
    <property type="protein sequence ID" value="QAA31416.1"/>
    <property type="molecule type" value="Genomic_DNA"/>
</dbReference>
<dbReference type="Proteomes" id="UP000286268">
    <property type="component" value="Chromosome"/>
</dbReference>
<dbReference type="OrthoDB" id="1680906at2"/>
<organism evidence="1 2">
    <name type="scientific">Clostridium manihotivorum</name>
    <dbReference type="NCBI Taxonomy" id="2320868"/>
    <lineage>
        <taxon>Bacteria</taxon>
        <taxon>Bacillati</taxon>
        <taxon>Bacillota</taxon>
        <taxon>Clostridia</taxon>
        <taxon>Eubacteriales</taxon>
        <taxon>Clostridiaceae</taxon>
        <taxon>Clostridium</taxon>
    </lineage>
</organism>
<evidence type="ECO:0000313" key="1">
    <source>
        <dbReference type="EMBL" id="QAA31416.1"/>
    </source>
</evidence>
<dbReference type="InterPro" id="IPR012674">
    <property type="entry name" value="Calycin"/>
</dbReference>
<name>A0A410DQU2_9CLOT</name>
<protein>
    <submittedName>
        <fullName evidence="1">DUF1934 domain-containing protein</fullName>
    </submittedName>
</protein>
<dbReference type="SUPFAM" id="SSF50814">
    <property type="entry name" value="Lipocalins"/>
    <property type="match status" value="1"/>
</dbReference>
<reference evidence="1 2" key="1">
    <citation type="submission" date="2018-01" db="EMBL/GenBank/DDBJ databases">
        <title>Genome Sequencing and Assembly of Anaerobacter polyendosporus strain CT4.</title>
        <authorList>
            <person name="Tachaapaikoon C."/>
            <person name="Sutheeworapong S."/>
            <person name="Jenjaroenpun P."/>
            <person name="Wongsurawat T."/>
            <person name="Nookeaw I."/>
            <person name="Cheawchanlertfa P."/>
            <person name="Kosugi A."/>
            <person name="Cheevadhanarak S."/>
            <person name="Ratanakhanokchai K."/>
        </authorList>
    </citation>
    <scope>NUCLEOTIDE SEQUENCE [LARGE SCALE GENOMIC DNA]</scope>
    <source>
        <strain evidence="1 2">CT4</strain>
    </source>
</reference>
<dbReference type="Pfam" id="PF09148">
    <property type="entry name" value="DUF1934"/>
    <property type="match status" value="1"/>
</dbReference>
<dbReference type="KEGG" id="cmah:C1I91_07040"/>
<dbReference type="InterPro" id="IPR015231">
    <property type="entry name" value="DUF1934"/>
</dbReference>